<name>A0A4Y2MNA8_ARAVE</name>
<dbReference type="Proteomes" id="UP000499080">
    <property type="component" value="Unassembled WGS sequence"/>
</dbReference>
<keyword evidence="1" id="KW-0472">Membrane</keyword>
<keyword evidence="1" id="KW-0812">Transmembrane</keyword>
<reference evidence="2 3" key="1">
    <citation type="journal article" date="2019" name="Sci. Rep.">
        <title>Orb-weaving spider Araneus ventricosus genome elucidates the spidroin gene catalogue.</title>
        <authorList>
            <person name="Kono N."/>
            <person name="Nakamura H."/>
            <person name="Ohtoshi R."/>
            <person name="Moran D.A.P."/>
            <person name="Shinohara A."/>
            <person name="Yoshida Y."/>
            <person name="Fujiwara M."/>
            <person name="Mori M."/>
            <person name="Tomita M."/>
            <person name="Arakawa K."/>
        </authorList>
    </citation>
    <scope>NUCLEOTIDE SEQUENCE [LARGE SCALE GENOMIC DNA]</scope>
</reference>
<dbReference type="OrthoDB" id="6413403at2759"/>
<evidence type="ECO:0000313" key="2">
    <source>
        <dbReference type="EMBL" id="GBN28625.1"/>
    </source>
</evidence>
<dbReference type="AlphaFoldDB" id="A0A4Y2MNA8"/>
<organism evidence="2 3">
    <name type="scientific">Araneus ventricosus</name>
    <name type="common">Orbweaver spider</name>
    <name type="synonym">Epeira ventricosa</name>
    <dbReference type="NCBI Taxonomy" id="182803"/>
    <lineage>
        <taxon>Eukaryota</taxon>
        <taxon>Metazoa</taxon>
        <taxon>Ecdysozoa</taxon>
        <taxon>Arthropoda</taxon>
        <taxon>Chelicerata</taxon>
        <taxon>Arachnida</taxon>
        <taxon>Araneae</taxon>
        <taxon>Araneomorphae</taxon>
        <taxon>Entelegynae</taxon>
        <taxon>Araneoidea</taxon>
        <taxon>Araneidae</taxon>
        <taxon>Araneus</taxon>
    </lineage>
</organism>
<keyword evidence="3" id="KW-1185">Reference proteome</keyword>
<gene>
    <name evidence="2" type="ORF">AVEN_191326_1</name>
</gene>
<keyword evidence="1" id="KW-1133">Transmembrane helix</keyword>
<evidence type="ECO:0000313" key="3">
    <source>
        <dbReference type="Proteomes" id="UP000499080"/>
    </source>
</evidence>
<sequence>MNIFAVDLASKFLTGSLILSSLTIYSSRIAEYMAQIKTTAEDLVDKCGCCASYGKNDLFLLCRIERKSVISLSACGMFDLKMSFLLSAFGTAFTYGILIYALM</sequence>
<feature type="transmembrane region" description="Helical" evidence="1">
    <location>
        <begin position="82"/>
        <end position="102"/>
    </location>
</feature>
<protein>
    <submittedName>
        <fullName evidence="2">Uncharacterized protein</fullName>
    </submittedName>
</protein>
<accession>A0A4Y2MNA8</accession>
<comment type="caution">
    <text evidence="2">The sequence shown here is derived from an EMBL/GenBank/DDBJ whole genome shotgun (WGS) entry which is preliminary data.</text>
</comment>
<dbReference type="EMBL" id="BGPR01007667">
    <property type="protein sequence ID" value="GBN28625.1"/>
    <property type="molecule type" value="Genomic_DNA"/>
</dbReference>
<proteinExistence type="predicted"/>
<evidence type="ECO:0000256" key="1">
    <source>
        <dbReference type="SAM" id="Phobius"/>
    </source>
</evidence>